<dbReference type="NCBIfam" id="TIGR02180">
    <property type="entry name" value="GRX_euk"/>
    <property type="match status" value="1"/>
</dbReference>
<evidence type="ECO:0000256" key="4">
    <source>
        <dbReference type="ARBA" id="ARBA00023157"/>
    </source>
</evidence>
<dbReference type="EMBL" id="JAFNEN010000433">
    <property type="protein sequence ID" value="KAG8183073.1"/>
    <property type="molecule type" value="Genomic_DNA"/>
</dbReference>
<evidence type="ECO:0000313" key="8">
    <source>
        <dbReference type="Proteomes" id="UP000827092"/>
    </source>
</evidence>
<reference evidence="7 8" key="1">
    <citation type="journal article" date="2022" name="Nat. Ecol. Evol.">
        <title>A masculinizing supergene underlies an exaggerated male reproductive morph in a spider.</title>
        <authorList>
            <person name="Hendrickx F."/>
            <person name="De Corte Z."/>
            <person name="Sonet G."/>
            <person name="Van Belleghem S.M."/>
            <person name="Kostlbacher S."/>
            <person name="Vangestel C."/>
        </authorList>
    </citation>
    <scope>NUCLEOTIDE SEQUENCE [LARGE SCALE GENOMIC DNA]</scope>
    <source>
        <strain evidence="7">W744_W776</strain>
    </source>
</reference>
<keyword evidence="4" id="KW-1015">Disulfide bond</keyword>
<dbReference type="AlphaFoldDB" id="A0AAV6UHA7"/>
<keyword evidence="5" id="KW-0676">Redox-active center</keyword>
<dbReference type="PANTHER" id="PTHR45694">
    <property type="entry name" value="GLUTAREDOXIN 2"/>
    <property type="match status" value="1"/>
</dbReference>
<dbReference type="GO" id="GO:0005737">
    <property type="term" value="C:cytoplasm"/>
    <property type="evidence" value="ECO:0007669"/>
    <property type="project" value="TreeGrafter"/>
</dbReference>
<dbReference type="InterPro" id="IPR002109">
    <property type="entry name" value="Glutaredoxin"/>
</dbReference>
<keyword evidence="8" id="KW-1185">Reference proteome</keyword>
<comment type="function">
    <text evidence="1">Has a glutathione-disulfide oxidoreductase activity in the presence of NADPH and glutathione reductase. Reduces low molecular weight disulfides and proteins.</text>
</comment>
<dbReference type="InterPro" id="IPR014025">
    <property type="entry name" value="Glutaredoxin_subgr"/>
</dbReference>
<comment type="caution">
    <text evidence="7">The sequence shown here is derived from an EMBL/GenBank/DDBJ whole genome shotgun (WGS) entry which is preliminary data.</text>
</comment>
<keyword evidence="3" id="KW-0249">Electron transport</keyword>
<dbReference type="Proteomes" id="UP000827092">
    <property type="component" value="Unassembled WGS sequence"/>
</dbReference>
<evidence type="ECO:0000256" key="2">
    <source>
        <dbReference type="ARBA" id="ARBA00022448"/>
    </source>
</evidence>
<keyword evidence="2" id="KW-0813">Transport</keyword>
<evidence type="ECO:0000313" key="7">
    <source>
        <dbReference type="EMBL" id="KAG8183073.1"/>
    </source>
</evidence>
<dbReference type="PRINTS" id="PR00160">
    <property type="entry name" value="GLUTAREDOXIN"/>
</dbReference>
<dbReference type="GO" id="GO:0034599">
    <property type="term" value="P:cellular response to oxidative stress"/>
    <property type="evidence" value="ECO:0007669"/>
    <property type="project" value="TreeGrafter"/>
</dbReference>
<dbReference type="PROSITE" id="PS00195">
    <property type="entry name" value="GLUTAREDOXIN_1"/>
    <property type="match status" value="1"/>
</dbReference>
<dbReference type="InterPro" id="IPR011899">
    <property type="entry name" value="Glutaredoxin_euk/vir"/>
</dbReference>
<name>A0AAV6UHA7_9ARAC</name>
<evidence type="ECO:0000256" key="1">
    <source>
        <dbReference type="ARBA" id="ARBA00002549"/>
    </source>
</evidence>
<dbReference type="Pfam" id="PF00462">
    <property type="entry name" value="Glutaredoxin"/>
    <property type="match status" value="1"/>
</dbReference>
<proteinExistence type="predicted"/>
<dbReference type="PANTHER" id="PTHR45694:SF18">
    <property type="entry name" value="GLUTAREDOXIN-1-RELATED"/>
    <property type="match status" value="1"/>
</dbReference>
<dbReference type="InterPro" id="IPR011767">
    <property type="entry name" value="GLR_AS"/>
</dbReference>
<evidence type="ECO:0000259" key="6">
    <source>
        <dbReference type="Pfam" id="PF00462"/>
    </source>
</evidence>
<dbReference type="GO" id="GO:0015038">
    <property type="term" value="F:glutathione disulfide oxidoreductase activity"/>
    <property type="evidence" value="ECO:0007669"/>
    <property type="project" value="TreeGrafter"/>
</dbReference>
<gene>
    <name evidence="7" type="ORF">JTE90_010897</name>
</gene>
<organism evidence="7 8">
    <name type="scientific">Oedothorax gibbosus</name>
    <dbReference type="NCBI Taxonomy" id="931172"/>
    <lineage>
        <taxon>Eukaryota</taxon>
        <taxon>Metazoa</taxon>
        <taxon>Ecdysozoa</taxon>
        <taxon>Arthropoda</taxon>
        <taxon>Chelicerata</taxon>
        <taxon>Arachnida</taxon>
        <taxon>Araneae</taxon>
        <taxon>Araneomorphae</taxon>
        <taxon>Entelegynae</taxon>
        <taxon>Araneoidea</taxon>
        <taxon>Linyphiidae</taxon>
        <taxon>Erigoninae</taxon>
        <taxon>Oedothorax</taxon>
    </lineage>
</organism>
<accession>A0AAV6UHA7</accession>
<protein>
    <recommendedName>
        <fullName evidence="6">Glutaredoxin domain-containing protein</fullName>
    </recommendedName>
</protein>
<dbReference type="SUPFAM" id="SSF52833">
    <property type="entry name" value="Thioredoxin-like"/>
    <property type="match status" value="1"/>
</dbReference>
<sequence length="118" mass="13367">MEGISPEGMDEQQLDMYWRGASVELINKHRVLVFGKSTCPYCIRVKDLFKKLGVEFFAYEFDQEGDDGLRMKKAMHQYTGKTSVPQVFIKGKHIGGCDDTMSAHDKGEIQKLLQNGCS</sequence>
<dbReference type="PROSITE" id="PS51354">
    <property type="entry name" value="GLUTAREDOXIN_2"/>
    <property type="match status" value="1"/>
</dbReference>
<dbReference type="Gene3D" id="3.40.30.10">
    <property type="entry name" value="Glutaredoxin"/>
    <property type="match status" value="1"/>
</dbReference>
<evidence type="ECO:0000256" key="5">
    <source>
        <dbReference type="ARBA" id="ARBA00023284"/>
    </source>
</evidence>
<dbReference type="InterPro" id="IPR036249">
    <property type="entry name" value="Thioredoxin-like_sf"/>
</dbReference>
<feature type="domain" description="Glutaredoxin" evidence="6">
    <location>
        <begin position="31"/>
        <end position="94"/>
    </location>
</feature>
<evidence type="ECO:0000256" key="3">
    <source>
        <dbReference type="ARBA" id="ARBA00022982"/>
    </source>
</evidence>
<dbReference type="CDD" id="cd03419">
    <property type="entry name" value="GRX_GRXh_1_2_like"/>
    <property type="match status" value="1"/>
</dbReference>